<dbReference type="EMBL" id="JAMSHJ010000007">
    <property type="protein sequence ID" value="KAI5386912.1"/>
    <property type="molecule type" value="Genomic_DNA"/>
</dbReference>
<keyword evidence="2" id="KW-1185">Reference proteome</keyword>
<dbReference type="Gene3D" id="2.40.70.10">
    <property type="entry name" value="Acid Proteases"/>
    <property type="match status" value="1"/>
</dbReference>
<dbReference type="Proteomes" id="UP001058974">
    <property type="component" value="Chromosome 7"/>
</dbReference>
<dbReference type="PANTHER" id="PTHR33067">
    <property type="entry name" value="RNA-DIRECTED DNA POLYMERASE-RELATED"/>
    <property type="match status" value="1"/>
</dbReference>
<reference evidence="1 2" key="1">
    <citation type="journal article" date="2022" name="Nat. Genet.">
        <title>Improved pea reference genome and pan-genome highlight genomic features and evolutionary characteristics.</title>
        <authorList>
            <person name="Yang T."/>
            <person name="Liu R."/>
            <person name="Luo Y."/>
            <person name="Hu S."/>
            <person name="Wang D."/>
            <person name="Wang C."/>
            <person name="Pandey M.K."/>
            <person name="Ge S."/>
            <person name="Xu Q."/>
            <person name="Li N."/>
            <person name="Li G."/>
            <person name="Huang Y."/>
            <person name="Saxena R.K."/>
            <person name="Ji Y."/>
            <person name="Li M."/>
            <person name="Yan X."/>
            <person name="He Y."/>
            <person name="Liu Y."/>
            <person name="Wang X."/>
            <person name="Xiang C."/>
            <person name="Varshney R.K."/>
            <person name="Ding H."/>
            <person name="Gao S."/>
            <person name="Zong X."/>
        </authorList>
    </citation>
    <scope>NUCLEOTIDE SEQUENCE [LARGE SCALE GENOMIC DNA]</scope>
    <source>
        <strain evidence="1 2">cv. Zhongwan 6</strain>
    </source>
</reference>
<comment type="caution">
    <text evidence="1">The sequence shown here is derived from an EMBL/GenBank/DDBJ whole genome shotgun (WGS) entry which is preliminary data.</text>
</comment>
<proteinExistence type="predicted"/>
<evidence type="ECO:0000313" key="2">
    <source>
        <dbReference type="Proteomes" id="UP001058974"/>
    </source>
</evidence>
<protein>
    <submittedName>
        <fullName evidence="1">Uncharacterized protein</fullName>
    </submittedName>
</protein>
<dbReference type="PANTHER" id="PTHR33067:SF9">
    <property type="entry name" value="RNA-DIRECTED DNA POLYMERASE"/>
    <property type="match status" value="1"/>
</dbReference>
<dbReference type="AlphaFoldDB" id="A0A9D4VP87"/>
<sequence>MYKKFMEEVMAKKKPTAEEPVAWKEKYSANSLEQKIPNKQEGSWNVHHKLGIKNVSDIKTNLKFEDHSRKDAYGITEDVLVTIEELSFPVDFVILDIPEDDEAPIIPGRPFMQTSRCNLDMDQGTLTLKVHDKEIRLNAIEDPDLEEDTESHYQVCLIRTKARRKSNIPTS</sequence>
<organism evidence="1 2">
    <name type="scientific">Pisum sativum</name>
    <name type="common">Garden pea</name>
    <name type="synonym">Lathyrus oleraceus</name>
    <dbReference type="NCBI Taxonomy" id="3888"/>
    <lineage>
        <taxon>Eukaryota</taxon>
        <taxon>Viridiplantae</taxon>
        <taxon>Streptophyta</taxon>
        <taxon>Embryophyta</taxon>
        <taxon>Tracheophyta</taxon>
        <taxon>Spermatophyta</taxon>
        <taxon>Magnoliopsida</taxon>
        <taxon>eudicotyledons</taxon>
        <taxon>Gunneridae</taxon>
        <taxon>Pentapetalae</taxon>
        <taxon>rosids</taxon>
        <taxon>fabids</taxon>
        <taxon>Fabales</taxon>
        <taxon>Fabaceae</taxon>
        <taxon>Papilionoideae</taxon>
        <taxon>50 kb inversion clade</taxon>
        <taxon>NPAAA clade</taxon>
        <taxon>Hologalegina</taxon>
        <taxon>IRL clade</taxon>
        <taxon>Fabeae</taxon>
        <taxon>Lathyrus</taxon>
    </lineage>
</organism>
<accession>A0A9D4VP87</accession>
<evidence type="ECO:0000313" key="1">
    <source>
        <dbReference type="EMBL" id="KAI5386912.1"/>
    </source>
</evidence>
<name>A0A9D4VP87_PEA</name>
<dbReference type="InterPro" id="IPR021109">
    <property type="entry name" value="Peptidase_aspartic_dom_sf"/>
</dbReference>
<gene>
    <name evidence="1" type="ORF">KIW84_073161</name>
</gene>
<dbReference type="Gramene" id="Psat07G0316100-T1">
    <property type="protein sequence ID" value="KAI5386912.1"/>
    <property type="gene ID" value="KIW84_073161"/>
</dbReference>